<evidence type="ECO:0000313" key="2">
    <source>
        <dbReference type="Proteomes" id="UP000003656"/>
    </source>
</evidence>
<name>D1NUD4_9BIFI</name>
<proteinExistence type="predicted"/>
<accession>D1NUD4</accession>
<sequence>MHWSHTAHDYRFGACRNLLAAGTTHIASAAQSTMAFQRRPLLASIWWSRILGNIEVLQILHT</sequence>
<gene>
    <name evidence="1" type="ORF">BIFGAL_03457</name>
</gene>
<dbReference type="EMBL" id="ABXB03000002">
    <property type="protein sequence ID" value="EFA23338.1"/>
    <property type="molecule type" value="Genomic_DNA"/>
</dbReference>
<protein>
    <submittedName>
        <fullName evidence="1">Uncharacterized protein</fullName>
    </submittedName>
</protein>
<reference evidence="1 2" key="1">
    <citation type="submission" date="2009-11" db="EMBL/GenBank/DDBJ databases">
        <authorList>
            <person name="Weinstock G."/>
            <person name="Sodergren E."/>
            <person name="Clifton S."/>
            <person name="Fulton L."/>
            <person name="Fulton B."/>
            <person name="Courtney L."/>
            <person name="Fronick C."/>
            <person name="Harrison M."/>
            <person name="Strong C."/>
            <person name="Farmer C."/>
            <person name="Delahaunty K."/>
            <person name="Markovic C."/>
            <person name="Hall O."/>
            <person name="Minx P."/>
            <person name="Tomlinson C."/>
            <person name="Mitreva M."/>
            <person name="Nelson J."/>
            <person name="Hou S."/>
            <person name="Wollam A."/>
            <person name="Pepin K.H."/>
            <person name="Johnson M."/>
            <person name="Bhonagiri V."/>
            <person name="Nash W.E."/>
            <person name="Warren W."/>
            <person name="Chinwalla A."/>
            <person name="Mardis E.R."/>
            <person name="Wilson R.K."/>
        </authorList>
    </citation>
    <scope>NUCLEOTIDE SEQUENCE [LARGE SCALE GENOMIC DNA]</scope>
    <source>
        <strain evidence="1 2">DSM 20093</strain>
    </source>
</reference>
<dbReference type="STRING" id="561180.BIFGAL_03457"/>
<dbReference type="Proteomes" id="UP000003656">
    <property type="component" value="Unassembled WGS sequence"/>
</dbReference>
<comment type="caution">
    <text evidence="1">The sequence shown here is derived from an EMBL/GenBank/DDBJ whole genome shotgun (WGS) entry which is preliminary data.</text>
</comment>
<evidence type="ECO:0000313" key="1">
    <source>
        <dbReference type="EMBL" id="EFA23338.1"/>
    </source>
</evidence>
<organism evidence="1 2">
    <name type="scientific">Bifidobacterium gallicum DSM 20093 = LMG 11596</name>
    <dbReference type="NCBI Taxonomy" id="561180"/>
    <lineage>
        <taxon>Bacteria</taxon>
        <taxon>Bacillati</taxon>
        <taxon>Actinomycetota</taxon>
        <taxon>Actinomycetes</taxon>
        <taxon>Bifidobacteriales</taxon>
        <taxon>Bifidobacteriaceae</taxon>
        <taxon>Bifidobacterium</taxon>
    </lineage>
</organism>
<dbReference type="AlphaFoldDB" id="D1NUD4"/>